<protein>
    <submittedName>
        <fullName evidence="1">Uncharacterized protein</fullName>
    </submittedName>
</protein>
<accession>A0AAV7PDX8</accession>
<evidence type="ECO:0000313" key="2">
    <source>
        <dbReference type="Proteomes" id="UP001066276"/>
    </source>
</evidence>
<keyword evidence="2" id="KW-1185">Reference proteome</keyword>
<sequence length="191" mass="21805">MSRTPLVTSFHYAERKQYTSLPPLWYTTEALDRDPACFREISAARTQLRFNDELTIIAWPAKHFSLLPHHCYIMETVAEASAHSTDAMDDMEWHTKIMRGRDKCLTLPEEGPMLALASPKSIETANRFQDLQHVKDGGTELQNNKMTGTQTVSCPKKRLRIPTIILKNMSTHSDLVELLKAHFASTFTFKP</sequence>
<comment type="caution">
    <text evidence="1">The sequence shown here is derived from an EMBL/GenBank/DDBJ whole genome shotgun (WGS) entry which is preliminary data.</text>
</comment>
<reference evidence="1" key="1">
    <citation type="journal article" date="2022" name="bioRxiv">
        <title>Sequencing and chromosome-scale assembly of the giantPleurodeles waltlgenome.</title>
        <authorList>
            <person name="Brown T."/>
            <person name="Elewa A."/>
            <person name="Iarovenko S."/>
            <person name="Subramanian E."/>
            <person name="Araus A.J."/>
            <person name="Petzold A."/>
            <person name="Susuki M."/>
            <person name="Suzuki K.-i.T."/>
            <person name="Hayashi T."/>
            <person name="Toyoda A."/>
            <person name="Oliveira C."/>
            <person name="Osipova E."/>
            <person name="Leigh N.D."/>
            <person name="Simon A."/>
            <person name="Yun M.H."/>
        </authorList>
    </citation>
    <scope>NUCLEOTIDE SEQUENCE</scope>
    <source>
        <strain evidence="1">20211129_DDA</strain>
        <tissue evidence="1">Liver</tissue>
    </source>
</reference>
<organism evidence="1 2">
    <name type="scientific">Pleurodeles waltl</name>
    <name type="common">Iberian ribbed newt</name>
    <dbReference type="NCBI Taxonomy" id="8319"/>
    <lineage>
        <taxon>Eukaryota</taxon>
        <taxon>Metazoa</taxon>
        <taxon>Chordata</taxon>
        <taxon>Craniata</taxon>
        <taxon>Vertebrata</taxon>
        <taxon>Euteleostomi</taxon>
        <taxon>Amphibia</taxon>
        <taxon>Batrachia</taxon>
        <taxon>Caudata</taxon>
        <taxon>Salamandroidea</taxon>
        <taxon>Salamandridae</taxon>
        <taxon>Pleurodelinae</taxon>
        <taxon>Pleurodeles</taxon>
    </lineage>
</organism>
<dbReference type="Proteomes" id="UP001066276">
    <property type="component" value="Chromosome 7"/>
</dbReference>
<dbReference type="AlphaFoldDB" id="A0AAV7PDX8"/>
<dbReference type="EMBL" id="JANPWB010000011">
    <property type="protein sequence ID" value="KAJ1125632.1"/>
    <property type="molecule type" value="Genomic_DNA"/>
</dbReference>
<proteinExistence type="predicted"/>
<evidence type="ECO:0000313" key="1">
    <source>
        <dbReference type="EMBL" id="KAJ1125632.1"/>
    </source>
</evidence>
<name>A0AAV7PDX8_PLEWA</name>
<gene>
    <name evidence="1" type="ORF">NDU88_004056</name>
</gene>